<keyword evidence="3" id="KW-1185">Reference proteome</keyword>
<keyword evidence="1" id="KW-0472">Membrane</keyword>
<dbReference type="Proteomes" id="UP001215280">
    <property type="component" value="Unassembled WGS sequence"/>
</dbReference>
<evidence type="ECO:0000313" key="3">
    <source>
        <dbReference type="Proteomes" id="UP001215280"/>
    </source>
</evidence>
<sequence length="336" mass="36893">MIVAARHRYPVHTIFPSRVNSRGIASCAPFLFAPPQWSSTNASGAPKPVWTVEFRGFHAIFIDAISKDEALAREPHANVRDHISVLEAVEYLAKLCEAGHFACELRHAEKKFKISTKPAAPPHLTASLLNVPGNVHAFYTLNAMPGGMGLYFILSGALITQHKSRALMRFSRGGGELKVALTIADAVQAALLLQTFEGVPMDGVRYVLESGHVCGKQGTPDRRAEVEERQPFTGCDVYVCADQVAEEPVEILRRPILIPWPMDKGGEKLAPDDSEISVFLQQFHLSWPCFCGTACVIRNFAEAYWPFEDAFDMQAHVEELPGGIAKVASYFGESAS</sequence>
<proteinExistence type="predicted"/>
<organism evidence="2 3">
    <name type="scientific">Mycena maculata</name>
    <dbReference type="NCBI Taxonomy" id="230809"/>
    <lineage>
        <taxon>Eukaryota</taxon>
        <taxon>Fungi</taxon>
        <taxon>Dikarya</taxon>
        <taxon>Basidiomycota</taxon>
        <taxon>Agaricomycotina</taxon>
        <taxon>Agaricomycetes</taxon>
        <taxon>Agaricomycetidae</taxon>
        <taxon>Agaricales</taxon>
        <taxon>Marasmiineae</taxon>
        <taxon>Mycenaceae</taxon>
        <taxon>Mycena</taxon>
    </lineage>
</organism>
<evidence type="ECO:0000256" key="1">
    <source>
        <dbReference type="SAM" id="Phobius"/>
    </source>
</evidence>
<dbReference type="AlphaFoldDB" id="A0AAD7NNY7"/>
<keyword evidence="1" id="KW-0812">Transmembrane</keyword>
<protein>
    <submittedName>
        <fullName evidence="2">Uncharacterized protein</fullName>
    </submittedName>
</protein>
<gene>
    <name evidence="2" type="ORF">DFH07DRAFT_954234</name>
</gene>
<evidence type="ECO:0000313" key="2">
    <source>
        <dbReference type="EMBL" id="KAJ7769641.1"/>
    </source>
</evidence>
<keyword evidence="1" id="KW-1133">Transmembrane helix</keyword>
<accession>A0AAD7NNY7</accession>
<comment type="caution">
    <text evidence="2">The sequence shown here is derived from an EMBL/GenBank/DDBJ whole genome shotgun (WGS) entry which is preliminary data.</text>
</comment>
<reference evidence="2" key="1">
    <citation type="submission" date="2023-03" db="EMBL/GenBank/DDBJ databases">
        <title>Massive genome expansion in bonnet fungi (Mycena s.s.) driven by repeated elements and novel gene families across ecological guilds.</title>
        <authorList>
            <consortium name="Lawrence Berkeley National Laboratory"/>
            <person name="Harder C.B."/>
            <person name="Miyauchi S."/>
            <person name="Viragh M."/>
            <person name="Kuo A."/>
            <person name="Thoen E."/>
            <person name="Andreopoulos B."/>
            <person name="Lu D."/>
            <person name="Skrede I."/>
            <person name="Drula E."/>
            <person name="Henrissat B."/>
            <person name="Morin E."/>
            <person name="Kohler A."/>
            <person name="Barry K."/>
            <person name="LaButti K."/>
            <person name="Morin E."/>
            <person name="Salamov A."/>
            <person name="Lipzen A."/>
            <person name="Mereny Z."/>
            <person name="Hegedus B."/>
            <person name="Baldrian P."/>
            <person name="Stursova M."/>
            <person name="Weitz H."/>
            <person name="Taylor A."/>
            <person name="Grigoriev I.V."/>
            <person name="Nagy L.G."/>
            <person name="Martin F."/>
            <person name="Kauserud H."/>
        </authorList>
    </citation>
    <scope>NUCLEOTIDE SEQUENCE</scope>
    <source>
        <strain evidence="2">CBHHK188m</strain>
    </source>
</reference>
<name>A0AAD7NNY7_9AGAR</name>
<dbReference type="EMBL" id="JARJLG010000025">
    <property type="protein sequence ID" value="KAJ7769641.1"/>
    <property type="molecule type" value="Genomic_DNA"/>
</dbReference>
<feature type="transmembrane region" description="Helical" evidence="1">
    <location>
        <begin position="137"/>
        <end position="159"/>
    </location>
</feature>